<accession>A0ABN0YUN3</accession>
<gene>
    <name evidence="1" type="ORF">GCM10008933_47430</name>
</gene>
<evidence type="ECO:0000313" key="2">
    <source>
        <dbReference type="Proteomes" id="UP001500340"/>
    </source>
</evidence>
<dbReference type="Proteomes" id="UP001500340">
    <property type="component" value="Unassembled WGS sequence"/>
</dbReference>
<organism evidence="1 2">
    <name type="scientific">Paenibacillus motobuensis</name>
    <dbReference type="NCBI Taxonomy" id="295324"/>
    <lineage>
        <taxon>Bacteria</taxon>
        <taxon>Bacillati</taxon>
        <taxon>Bacillota</taxon>
        <taxon>Bacilli</taxon>
        <taxon>Bacillales</taxon>
        <taxon>Paenibacillaceae</taxon>
        <taxon>Paenibacillus</taxon>
    </lineage>
</organism>
<proteinExistence type="predicted"/>
<evidence type="ECO:0000313" key="1">
    <source>
        <dbReference type="EMBL" id="GAA0411728.1"/>
    </source>
</evidence>
<dbReference type="EMBL" id="BAAACX010000027">
    <property type="protein sequence ID" value="GAA0411728.1"/>
    <property type="molecule type" value="Genomic_DNA"/>
</dbReference>
<protein>
    <submittedName>
        <fullName evidence="1">Uncharacterized protein</fullName>
    </submittedName>
</protein>
<comment type="caution">
    <text evidence="1">The sequence shown here is derived from an EMBL/GenBank/DDBJ whole genome shotgun (WGS) entry which is preliminary data.</text>
</comment>
<name>A0ABN0YUN3_9BACL</name>
<reference evidence="1 2" key="1">
    <citation type="journal article" date="2019" name="Int. J. Syst. Evol. Microbiol.">
        <title>The Global Catalogue of Microorganisms (GCM) 10K type strain sequencing project: providing services to taxonomists for standard genome sequencing and annotation.</title>
        <authorList>
            <consortium name="The Broad Institute Genomics Platform"/>
            <consortium name="The Broad Institute Genome Sequencing Center for Infectious Disease"/>
            <person name="Wu L."/>
            <person name="Ma J."/>
        </authorList>
    </citation>
    <scope>NUCLEOTIDE SEQUENCE [LARGE SCALE GENOMIC DNA]</scope>
    <source>
        <strain evidence="1 2">JCM 12774</strain>
    </source>
</reference>
<keyword evidence="2" id="KW-1185">Reference proteome</keyword>
<sequence>MFGGDLSVWHHTVTVKAKRTGDCSDKPYGWMQDSLIFDELNS</sequence>